<protein>
    <submittedName>
        <fullName evidence="1">Uncharacterized protein</fullName>
    </submittedName>
</protein>
<keyword evidence="2" id="KW-1185">Reference proteome</keyword>
<dbReference type="EMBL" id="BTRK01000005">
    <property type="protein sequence ID" value="GMR52604.1"/>
    <property type="molecule type" value="Genomic_DNA"/>
</dbReference>
<evidence type="ECO:0000313" key="1">
    <source>
        <dbReference type="EMBL" id="GMR52604.1"/>
    </source>
</evidence>
<evidence type="ECO:0000313" key="2">
    <source>
        <dbReference type="Proteomes" id="UP001328107"/>
    </source>
</evidence>
<sequence length="89" mass="10127">MLLARRFIRRRWCLRWTSTSWAEGFPSHRGGRNETSRHRGGFWFLGLRQQEPCVPFLCRAVGCDFESWSSSLLLSSASCVVSSSSPISS</sequence>
<name>A0AAN5I5U6_9BILA</name>
<organism evidence="1 2">
    <name type="scientific">Pristionchus mayeri</name>
    <dbReference type="NCBI Taxonomy" id="1317129"/>
    <lineage>
        <taxon>Eukaryota</taxon>
        <taxon>Metazoa</taxon>
        <taxon>Ecdysozoa</taxon>
        <taxon>Nematoda</taxon>
        <taxon>Chromadorea</taxon>
        <taxon>Rhabditida</taxon>
        <taxon>Rhabditina</taxon>
        <taxon>Diplogasteromorpha</taxon>
        <taxon>Diplogasteroidea</taxon>
        <taxon>Neodiplogasteridae</taxon>
        <taxon>Pristionchus</taxon>
    </lineage>
</organism>
<gene>
    <name evidence="1" type="ORF">PMAYCL1PPCAC_22799</name>
</gene>
<proteinExistence type="predicted"/>
<comment type="caution">
    <text evidence="1">The sequence shown here is derived from an EMBL/GenBank/DDBJ whole genome shotgun (WGS) entry which is preliminary data.</text>
</comment>
<dbReference type="Proteomes" id="UP001328107">
    <property type="component" value="Unassembled WGS sequence"/>
</dbReference>
<reference evidence="2" key="1">
    <citation type="submission" date="2022-10" db="EMBL/GenBank/DDBJ databases">
        <title>Genome assembly of Pristionchus species.</title>
        <authorList>
            <person name="Yoshida K."/>
            <person name="Sommer R.J."/>
        </authorList>
    </citation>
    <scope>NUCLEOTIDE SEQUENCE [LARGE SCALE GENOMIC DNA]</scope>
    <source>
        <strain evidence="2">RS5460</strain>
    </source>
</reference>
<accession>A0AAN5I5U6</accession>
<dbReference type="AlphaFoldDB" id="A0AAN5I5U6"/>